<feature type="transmembrane region" description="Helical" evidence="1">
    <location>
        <begin position="7"/>
        <end position="27"/>
    </location>
</feature>
<feature type="transmembrane region" description="Helical" evidence="1">
    <location>
        <begin position="69"/>
        <end position="94"/>
    </location>
</feature>
<name>N9LRR6_9GAMM</name>
<keyword evidence="1" id="KW-1133">Transmembrane helix</keyword>
<accession>N9LRR6</accession>
<dbReference type="STRING" id="1217705.F900_03060"/>
<dbReference type="InterPro" id="IPR021329">
    <property type="entry name" value="DUF2938"/>
</dbReference>
<proteinExistence type="predicted"/>
<evidence type="ECO:0000313" key="2">
    <source>
        <dbReference type="EMBL" id="ENW98967.1"/>
    </source>
</evidence>
<feature type="transmembrane region" description="Helical" evidence="1">
    <location>
        <begin position="142"/>
        <end position="163"/>
    </location>
</feature>
<dbReference type="HOGENOM" id="CLU_116614_0_0_6"/>
<dbReference type="EMBL" id="APRP01000031">
    <property type="protein sequence ID" value="ENW98967.1"/>
    <property type="molecule type" value="Genomic_DNA"/>
</dbReference>
<dbReference type="AlphaFoldDB" id="N9LRR6"/>
<sequence length="165" mass="18440">MNIFKILLCILSLGIGATLIMDLWLLILKKFNIPSLNFALLGRWVGWIFRGKIQHKSIAHSPEIPYESLLGWVAHYSVGILFAFSFILIVGQNWLSQPQLLPALLFGVITVLIPFLIMQPAMGSGVAASKTPHPFINRIKSLINHSIFGFGLFLTAKLLNFLIEN</sequence>
<protein>
    <recommendedName>
        <fullName evidence="4">DUF2938 domain-containing protein</fullName>
    </recommendedName>
</protein>
<dbReference type="Pfam" id="PF11158">
    <property type="entry name" value="DUF2938"/>
    <property type="match status" value="1"/>
</dbReference>
<evidence type="ECO:0000313" key="3">
    <source>
        <dbReference type="Proteomes" id="UP000013248"/>
    </source>
</evidence>
<keyword evidence="1" id="KW-0812">Transmembrane</keyword>
<gene>
    <name evidence="2" type="ORF">F900_03060</name>
</gene>
<evidence type="ECO:0000256" key="1">
    <source>
        <dbReference type="SAM" id="Phobius"/>
    </source>
</evidence>
<feature type="transmembrane region" description="Helical" evidence="1">
    <location>
        <begin position="100"/>
        <end position="121"/>
    </location>
</feature>
<dbReference type="PATRIC" id="fig|1217705.3.peg.2970"/>
<comment type="caution">
    <text evidence="2">The sequence shown here is derived from an EMBL/GenBank/DDBJ whole genome shotgun (WGS) entry which is preliminary data.</text>
</comment>
<keyword evidence="1" id="KW-0472">Membrane</keyword>
<organism evidence="2 3">
    <name type="scientific">Acinetobacter modestus</name>
    <dbReference type="NCBI Taxonomy" id="1776740"/>
    <lineage>
        <taxon>Bacteria</taxon>
        <taxon>Pseudomonadati</taxon>
        <taxon>Pseudomonadota</taxon>
        <taxon>Gammaproteobacteria</taxon>
        <taxon>Moraxellales</taxon>
        <taxon>Moraxellaceae</taxon>
        <taxon>Acinetobacter</taxon>
    </lineage>
</organism>
<reference evidence="2 3" key="1">
    <citation type="submission" date="2013-02" db="EMBL/GenBank/DDBJ databases">
        <title>The Genome Sequence of Acinetobacter sp. ANC 3862.</title>
        <authorList>
            <consortium name="The Broad Institute Genome Sequencing Platform"/>
            <consortium name="The Broad Institute Genome Sequencing Center for Infectious Disease"/>
            <person name="Cerqueira G."/>
            <person name="Feldgarden M."/>
            <person name="Courvalin P."/>
            <person name="Perichon B."/>
            <person name="Grillot-Courvalin C."/>
            <person name="Clermont D."/>
            <person name="Rocha E."/>
            <person name="Yoon E.-J."/>
            <person name="Nemec A."/>
            <person name="Walker B."/>
            <person name="Young S.K."/>
            <person name="Zeng Q."/>
            <person name="Gargeya S."/>
            <person name="Fitzgerald M."/>
            <person name="Haas B."/>
            <person name="Abouelleil A."/>
            <person name="Alvarado L."/>
            <person name="Arachchi H.M."/>
            <person name="Berlin A.M."/>
            <person name="Chapman S.B."/>
            <person name="Dewar J."/>
            <person name="Goldberg J."/>
            <person name="Griggs A."/>
            <person name="Gujja S."/>
            <person name="Hansen M."/>
            <person name="Howarth C."/>
            <person name="Imamovic A."/>
            <person name="Larimer J."/>
            <person name="McCowan C."/>
            <person name="Murphy C."/>
            <person name="Neiman D."/>
            <person name="Pearson M."/>
            <person name="Priest M."/>
            <person name="Roberts A."/>
            <person name="Saif S."/>
            <person name="Shea T."/>
            <person name="Sisk P."/>
            <person name="Sykes S."/>
            <person name="Wortman J."/>
            <person name="Nusbaum C."/>
            <person name="Birren B."/>
        </authorList>
    </citation>
    <scope>NUCLEOTIDE SEQUENCE [LARGE SCALE GENOMIC DNA]</scope>
    <source>
        <strain evidence="2 3">ANC 3862</strain>
    </source>
</reference>
<dbReference type="eggNOG" id="ENOG5031TIF">
    <property type="taxonomic scope" value="Bacteria"/>
</dbReference>
<evidence type="ECO:0008006" key="4">
    <source>
        <dbReference type="Google" id="ProtNLM"/>
    </source>
</evidence>
<dbReference type="RefSeq" id="WP_005218811.1">
    <property type="nucleotide sequence ID" value="NZ_KB850089.1"/>
</dbReference>
<dbReference type="Proteomes" id="UP000013248">
    <property type="component" value="Unassembled WGS sequence"/>
</dbReference>